<keyword evidence="1" id="KW-1133">Transmembrane helix</keyword>
<evidence type="ECO:0000313" key="2">
    <source>
        <dbReference type="EMBL" id="RYP82641.1"/>
    </source>
</evidence>
<dbReference type="EMBL" id="SDKM01000044">
    <property type="protein sequence ID" value="RYP82641.1"/>
    <property type="molecule type" value="Genomic_DNA"/>
</dbReference>
<dbReference type="OrthoDB" id="3746929at2"/>
<evidence type="ECO:0000256" key="1">
    <source>
        <dbReference type="SAM" id="Phobius"/>
    </source>
</evidence>
<keyword evidence="1" id="KW-0472">Membrane</keyword>
<feature type="transmembrane region" description="Helical" evidence="1">
    <location>
        <begin position="23"/>
        <end position="42"/>
    </location>
</feature>
<keyword evidence="1" id="KW-0812">Transmembrane</keyword>
<reference evidence="2 3" key="1">
    <citation type="submission" date="2019-01" db="EMBL/GenBank/DDBJ databases">
        <title>Nocardioides guangzhouensis sp. nov., an actinobacterium isolated from soil.</title>
        <authorList>
            <person name="Fu Y."/>
            <person name="Cai Y."/>
            <person name="Lin Z."/>
            <person name="Chen P."/>
        </authorList>
    </citation>
    <scope>NUCLEOTIDE SEQUENCE [LARGE SCALE GENOMIC DNA]</scope>
    <source>
        <strain evidence="2 3">130</strain>
    </source>
</reference>
<comment type="caution">
    <text evidence="2">The sequence shown here is derived from an EMBL/GenBank/DDBJ whole genome shotgun (WGS) entry which is preliminary data.</text>
</comment>
<accession>A0A4Q4Z6C5</accession>
<organism evidence="2 3">
    <name type="scientific">Nocardioides guangzhouensis</name>
    <dbReference type="NCBI Taxonomy" id="2497878"/>
    <lineage>
        <taxon>Bacteria</taxon>
        <taxon>Bacillati</taxon>
        <taxon>Actinomycetota</taxon>
        <taxon>Actinomycetes</taxon>
        <taxon>Propionibacteriales</taxon>
        <taxon>Nocardioidaceae</taxon>
        <taxon>Nocardioides</taxon>
    </lineage>
</organism>
<dbReference type="AlphaFoldDB" id="A0A4Q4Z6C5"/>
<dbReference type="RefSeq" id="WP_134720514.1">
    <property type="nucleotide sequence ID" value="NZ_SDKM01000044.1"/>
</dbReference>
<keyword evidence="3" id="KW-1185">Reference proteome</keyword>
<proteinExistence type="predicted"/>
<gene>
    <name evidence="2" type="ORF">EKO23_21400</name>
</gene>
<sequence>MTTVRRQAVAGGGGEAGSALIEVTWLAILLMVPLVYVLISVFDVQRGAFGVSAASRSAARAYALAGSDAEGRAQARSAARVALADQGVDDDFDLDISCTPLPRSCLSPGSVITVVVRTQVDLPLAPSALGGGAPSFRVDSTHRVPYGSYVEER</sequence>
<dbReference type="Proteomes" id="UP000295198">
    <property type="component" value="Unassembled WGS sequence"/>
</dbReference>
<protein>
    <recommendedName>
        <fullName evidence="4">Pilus assembly protein</fullName>
    </recommendedName>
</protein>
<evidence type="ECO:0008006" key="4">
    <source>
        <dbReference type="Google" id="ProtNLM"/>
    </source>
</evidence>
<evidence type="ECO:0000313" key="3">
    <source>
        <dbReference type="Proteomes" id="UP000295198"/>
    </source>
</evidence>
<name>A0A4Q4Z6C5_9ACTN</name>